<protein>
    <submittedName>
        <fullName evidence="9">Flagellar biosynthesis protein FlgE</fullName>
    </submittedName>
</protein>
<evidence type="ECO:0000256" key="4">
    <source>
        <dbReference type="RuleBase" id="RU362116"/>
    </source>
</evidence>
<proteinExistence type="inferred from homology"/>
<dbReference type="STRING" id="1850254.LPB137_11330"/>
<dbReference type="Pfam" id="PF06429">
    <property type="entry name" value="Flg_bbr_C"/>
    <property type="match status" value="1"/>
</dbReference>
<dbReference type="KEGG" id="alp:LPB137_11330"/>
<dbReference type="PANTHER" id="PTHR30435">
    <property type="entry name" value="FLAGELLAR PROTEIN"/>
    <property type="match status" value="1"/>
</dbReference>
<reference evidence="9 10" key="1">
    <citation type="submission" date="2017-01" db="EMBL/GenBank/DDBJ databases">
        <title>Genome sequencing of Arcobacter sp. LPB0137.</title>
        <authorList>
            <person name="Lee G.-W."/>
            <person name="Yi H."/>
        </authorList>
    </citation>
    <scope>NUCLEOTIDE SEQUENCE [LARGE SCALE GENOMIC DNA]</scope>
    <source>
        <strain evidence="9 10">LPB0137</strain>
    </source>
</reference>
<dbReference type="NCBIfam" id="TIGR03506">
    <property type="entry name" value="FlgEFG_subfam"/>
    <property type="match status" value="1"/>
</dbReference>
<accession>A0A1P8KPI1</accession>
<dbReference type="InterPro" id="IPR037925">
    <property type="entry name" value="FlgE/F/G-like"/>
</dbReference>
<evidence type="ECO:0000256" key="5">
    <source>
        <dbReference type="SAM" id="MobiDB-lite"/>
    </source>
</evidence>
<dbReference type="Pfam" id="PF22692">
    <property type="entry name" value="LlgE_F_G_D1"/>
    <property type="match status" value="1"/>
</dbReference>
<dbReference type="RefSeq" id="WP_076088130.1">
    <property type="nucleotide sequence ID" value="NZ_CP019070.1"/>
</dbReference>
<evidence type="ECO:0000313" key="10">
    <source>
        <dbReference type="Proteomes" id="UP000186074"/>
    </source>
</evidence>
<evidence type="ECO:0000256" key="2">
    <source>
        <dbReference type="ARBA" id="ARBA00009677"/>
    </source>
</evidence>
<feature type="domain" description="Flagellar basal body rod protein N-terminal" evidence="6">
    <location>
        <begin position="7"/>
        <end position="35"/>
    </location>
</feature>
<dbReference type="InterPro" id="IPR053967">
    <property type="entry name" value="LlgE_F_G-like_D1"/>
</dbReference>
<keyword evidence="3 4" id="KW-0975">Bacterial flagellum</keyword>
<feature type="compositionally biased region" description="Polar residues" evidence="5">
    <location>
        <begin position="390"/>
        <end position="404"/>
    </location>
</feature>
<dbReference type="OrthoDB" id="9804559at2"/>
<dbReference type="InterPro" id="IPR010930">
    <property type="entry name" value="Flg_bb/hook_C_dom"/>
</dbReference>
<dbReference type="Proteomes" id="UP000186074">
    <property type="component" value="Chromosome"/>
</dbReference>
<evidence type="ECO:0000313" key="9">
    <source>
        <dbReference type="EMBL" id="APW66399.1"/>
    </source>
</evidence>
<comment type="subcellular location">
    <subcellularLocation>
        <location evidence="1 4">Bacterial flagellum basal body</location>
    </subcellularLocation>
</comment>
<evidence type="ECO:0000259" key="6">
    <source>
        <dbReference type="Pfam" id="PF00460"/>
    </source>
</evidence>
<dbReference type="Pfam" id="PF00460">
    <property type="entry name" value="Flg_bb_rod"/>
    <property type="match status" value="1"/>
</dbReference>
<dbReference type="EMBL" id="CP019070">
    <property type="protein sequence ID" value="APW66399.1"/>
    <property type="molecule type" value="Genomic_DNA"/>
</dbReference>
<keyword evidence="9" id="KW-0969">Cilium</keyword>
<sequence>MIGALWTGISGLSSQQTALDNESNNIANVNTVGYKASRISFADQMYQDSIGKGSTVLDAEKLYTQGNLNLTGVDYDMALSGDGFFTVADKSASGTSENYYTRAGNFRMGDNGTLQDAAGNEVQGWPMSAIDSDNDVTSTNPNVSIFTNDYTKLLTSKIVEHSTYVETITAKATDYAASAMSDSESVFSGAGLKTKSAKISDVEAAISDYSNWLQKLKETPDGSSASSVTQMSEINFKTSDAESIISKEGDQIYVYIDGNKISQNYISTASDLTFQQDLYDNALSTADQAIYGDPSSGTLTETQTALYDKQASKIATYKALADKISEIPGLVAYMAKESGGITNDSLEETDSYSLSTEVEDMYKGMIQIKALIPGEEFTISEVGEISGNSTIQGDKRTSVTASAGSGTGALESSRDALAKLITGKQQDVYKETNLEMDGTSKTYTLDFSIFDKEIGDTIPIPYTGTAIKTADPITIVASTIDEFIEGFNFGTDDGTATGTPLTPPLTDYLEAVNINDSLVIRTKDANYEVDFSTSLKIGTDPLEKDNDLSGRAGAGAEFIEMVNTVNQTSSQDSLQLRLDTLGISDSAFGEFSVDSSGLITMTQDGAEFAIGQASIALFNNNIGLEARGDNLLAKTTDSGDPIYNLNNDKAATVEGQTLELSTADLSESLVNLMVFQRAFEANAKSITTADEILTTLIGLKR</sequence>
<keyword evidence="10" id="KW-1185">Reference proteome</keyword>
<organism evidence="9 10">
    <name type="scientific">Poseidonibacter parvus</name>
    <dbReference type="NCBI Taxonomy" id="1850254"/>
    <lineage>
        <taxon>Bacteria</taxon>
        <taxon>Pseudomonadati</taxon>
        <taxon>Campylobacterota</taxon>
        <taxon>Epsilonproteobacteria</taxon>
        <taxon>Campylobacterales</taxon>
        <taxon>Arcobacteraceae</taxon>
        <taxon>Poseidonibacter</taxon>
    </lineage>
</organism>
<feature type="domain" description="Flagellar hook protein FlgE/F/G-like D1" evidence="8">
    <location>
        <begin position="78"/>
        <end position="138"/>
    </location>
</feature>
<keyword evidence="9" id="KW-0282">Flagellum</keyword>
<evidence type="ECO:0000256" key="1">
    <source>
        <dbReference type="ARBA" id="ARBA00004117"/>
    </source>
</evidence>
<dbReference type="InterPro" id="IPR020013">
    <property type="entry name" value="Flagellar_FlgE/F/G"/>
</dbReference>
<gene>
    <name evidence="9" type="ORF">LPB137_11330</name>
</gene>
<dbReference type="AlphaFoldDB" id="A0A1P8KPI1"/>
<dbReference type="GO" id="GO:0009425">
    <property type="term" value="C:bacterial-type flagellum basal body"/>
    <property type="evidence" value="ECO:0007669"/>
    <property type="project" value="UniProtKB-SubCell"/>
</dbReference>
<dbReference type="InterPro" id="IPR001444">
    <property type="entry name" value="Flag_bb_rod_N"/>
</dbReference>
<keyword evidence="9" id="KW-0966">Cell projection</keyword>
<dbReference type="PANTHER" id="PTHR30435:SF19">
    <property type="entry name" value="FLAGELLAR BASAL-BODY ROD PROTEIN FLGG"/>
    <property type="match status" value="1"/>
</dbReference>
<name>A0A1P8KPI1_9BACT</name>
<feature type="domain" description="Flagellar basal-body/hook protein C-terminal" evidence="7">
    <location>
        <begin position="656"/>
        <end position="698"/>
    </location>
</feature>
<comment type="similarity">
    <text evidence="2 4">Belongs to the flagella basal body rod proteins family.</text>
</comment>
<evidence type="ECO:0000256" key="3">
    <source>
        <dbReference type="ARBA" id="ARBA00023143"/>
    </source>
</evidence>
<dbReference type="SUPFAM" id="SSF117143">
    <property type="entry name" value="Flagellar hook protein flgE"/>
    <property type="match status" value="1"/>
</dbReference>
<dbReference type="GO" id="GO:0071978">
    <property type="term" value="P:bacterial-type flagellum-dependent swarming motility"/>
    <property type="evidence" value="ECO:0007669"/>
    <property type="project" value="TreeGrafter"/>
</dbReference>
<evidence type="ECO:0000259" key="7">
    <source>
        <dbReference type="Pfam" id="PF06429"/>
    </source>
</evidence>
<feature type="region of interest" description="Disordered" evidence="5">
    <location>
        <begin position="390"/>
        <end position="410"/>
    </location>
</feature>
<evidence type="ECO:0000259" key="8">
    <source>
        <dbReference type="Pfam" id="PF22692"/>
    </source>
</evidence>